<accession>A0A098G6L4</accession>
<dbReference type="EMBL" id="LN614827">
    <property type="protein sequence ID" value="CEG58092.1"/>
    <property type="molecule type" value="Genomic_DNA"/>
</dbReference>
<evidence type="ECO:0000313" key="2">
    <source>
        <dbReference type="Proteomes" id="UP000032430"/>
    </source>
</evidence>
<name>A0A098G6L4_9GAMM</name>
<dbReference type="AlphaFoldDB" id="A0A098G6L4"/>
<protein>
    <submittedName>
        <fullName evidence="1">Uncharacterized protein</fullName>
    </submittedName>
</protein>
<sequence length="312" mass="33821">MGWKDRFWSAYGTVVDTAIDITAKTLNTVGSLACMAGGAGFAMSYAVDETLSATYSASGNALGSVVLQAELHGFPYAINETISFQDFLQHSDGTTFNLKNYFPPDTIKIASAILFSSGTALRLLGDNIKQWQQGRVDTLYFRQHHRIDVSPPAIKEYLHASAKSITGSLSYGCLSSAIVGKVFNARISPAEYSVTYPLNGTHRANGTYYQGPVNELPIPVDYFFSKNISIDFFAQPFLVTVGARINAMINASYGGGLFLQPAYDQKESPVLIPGVIGGGALLANSIFSRKVVQLRDERILKAVDDAGIYLRI</sequence>
<gene>
    <name evidence="1" type="ORF">LFA_2726</name>
</gene>
<dbReference type="Proteomes" id="UP000032430">
    <property type="component" value="Chromosome I"/>
</dbReference>
<organism evidence="1 2">
    <name type="scientific">Legionella fallonii LLAP-10</name>
    <dbReference type="NCBI Taxonomy" id="1212491"/>
    <lineage>
        <taxon>Bacteria</taxon>
        <taxon>Pseudomonadati</taxon>
        <taxon>Pseudomonadota</taxon>
        <taxon>Gammaproteobacteria</taxon>
        <taxon>Legionellales</taxon>
        <taxon>Legionellaceae</taxon>
        <taxon>Legionella</taxon>
    </lineage>
</organism>
<dbReference type="OrthoDB" id="5638471at2"/>
<evidence type="ECO:0000313" key="1">
    <source>
        <dbReference type="EMBL" id="CEG58092.1"/>
    </source>
</evidence>
<dbReference type="KEGG" id="lfa:LFA_2726"/>
<dbReference type="HOGENOM" id="CLU_890793_0_0_6"/>
<proteinExistence type="predicted"/>
<dbReference type="RefSeq" id="WP_045096483.1">
    <property type="nucleotide sequence ID" value="NZ_LN614827.1"/>
</dbReference>
<reference evidence="2" key="1">
    <citation type="submission" date="2014-09" db="EMBL/GenBank/DDBJ databases">
        <authorList>
            <person name="Gomez-Valero L."/>
        </authorList>
    </citation>
    <scope>NUCLEOTIDE SEQUENCE [LARGE SCALE GENOMIC DNA]</scope>
    <source>
        <strain evidence="2">ATCC700992</strain>
    </source>
</reference>
<keyword evidence="2" id="KW-1185">Reference proteome</keyword>